<reference evidence="2" key="1">
    <citation type="submission" date="2025-08" db="UniProtKB">
        <authorList>
            <consortium name="Ensembl"/>
        </authorList>
    </citation>
    <scope>IDENTIFICATION</scope>
</reference>
<dbReference type="Proteomes" id="UP000694408">
    <property type="component" value="Unplaced"/>
</dbReference>
<evidence type="ECO:0000313" key="2">
    <source>
        <dbReference type="Ensembl" id="ENSJHYP00000005547.1"/>
    </source>
</evidence>
<dbReference type="Ensembl" id="ENSJHYT00000006799.1">
    <property type="protein sequence ID" value="ENSJHYP00000005547.1"/>
    <property type="gene ID" value="ENSJHYG00000004518.1"/>
</dbReference>
<keyword evidence="3" id="KW-1185">Reference proteome</keyword>
<evidence type="ECO:0000313" key="3">
    <source>
        <dbReference type="Proteomes" id="UP000694408"/>
    </source>
</evidence>
<proteinExistence type="predicted"/>
<evidence type="ECO:0000256" key="1">
    <source>
        <dbReference type="SAM" id="MobiDB-lite"/>
    </source>
</evidence>
<dbReference type="AlphaFoldDB" id="A0A8C5IK97"/>
<organism evidence="2 3">
    <name type="scientific">Junco hyemalis</name>
    <name type="common">Dark-eyed junco</name>
    <dbReference type="NCBI Taxonomy" id="40217"/>
    <lineage>
        <taxon>Eukaryota</taxon>
        <taxon>Metazoa</taxon>
        <taxon>Chordata</taxon>
        <taxon>Craniata</taxon>
        <taxon>Vertebrata</taxon>
        <taxon>Euteleostomi</taxon>
        <taxon>Archelosauria</taxon>
        <taxon>Archosauria</taxon>
        <taxon>Dinosauria</taxon>
        <taxon>Saurischia</taxon>
        <taxon>Theropoda</taxon>
        <taxon>Coelurosauria</taxon>
        <taxon>Aves</taxon>
        <taxon>Neognathae</taxon>
        <taxon>Neoaves</taxon>
        <taxon>Telluraves</taxon>
        <taxon>Australaves</taxon>
        <taxon>Passeriformes</taxon>
        <taxon>Passerellidae</taxon>
        <taxon>Junco</taxon>
    </lineage>
</organism>
<reference evidence="2" key="2">
    <citation type="submission" date="2025-09" db="UniProtKB">
        <authorList>
            <consortium name="Ensembl"/>
        </authorList>
    </citation>
    <scope>IDENTIFICATION</scope>
</reference>
<protein>
    <submittedName>
        <fullName evidence="2">Uncharacterized protein</fullName>
    </submittedName>
</protein>
<accession>A0A8C5IK97</accession>
<feature type="region of interest" description="Disordered" evidence="1">
    <location>
        <begin position="123"/>
        <end position="167"/>
    </location>
</feature>
<name>A0A8C5IK97_JUNHY</name>
<sequence length="167" mass="17946">LLAIALECGSRVSAPAPGTSWTRLAHQAQPHFGRITSPTHTQIDPFGFPAHLRVFPQLLVSLSQCWSRKNGHLLCAEHCPGEGEGRGHPRCLSDSQEFKTTEATHGADTGRCLLPRQNLSKDGLGAQCGAEPREGAGAGVEPRERDRPRAAAPQRPQHGCPQGRRGV</sequence>